<feature type="domain" description="DNA circulation N-terminal" evidence="1">
    <location>
        <begin position="9"/>
        <end position="94"/>
    </location>
</feature>
<keyword evidence="5" id="KW-1185">Reference proteome</keyword>
<dbReference type="Proteomes" id="UP001155163">
    <property type="component" value="Unassembled WGS sequence"/>
</dbReference>
<sequence length="414" mass="45513">MPDNWRDRLLPASFRGVAFWVDTAKTPVGRKGQLHEYPQRDQAFFEGLGQQTKIHDLTAFVVGANCLEQRDQLLQALEQGSGELVHPWLGRMQVKVGECEMTQTRQDGGLVTFSLKFYPAPPLPFPVAAVNTQQQLLVASDRLLGAAVLRFEQAMALIKLARVGIEELRKGLTQVFEVIQKEFKPLIELYGDVTALVKAVKALPKELSTAFNGLLEDVRGLEDFARDGYRKMLADLSQQVESAKQVDVPKLTTGKDSTATAQAVANLVQDVLLVQMARLAAAMPVATPVVKLTTTPSVAQQAAQPVQRLQVPVADDVLALRERVNEVIWQAALKADAVHYQVLNTLRQQLQSHLNAVASSGVRLISLSPKQSMPALVLAYQRFADATRVGEVVQRNRVAHPGFLPPADVQVARE</sequence>
<dbReference type="RefSeq" id="WP_123336606.1">
    <property type="nucleotide sequence ID" value="NZ_JALQCW010000049.1"/>
</dbReference>
<reference evidence="4 5" key="1">
    <citation type="journal article" date="2022" name="Int. J. Syst. Evol. Microbiol.">
        <title>Pseudomonas aegrilactucae sp. nov. and Pseudomonas morbosilactucae sp. nov., pathogens causing bacterial rot of lettuce in Japan.</title>
        <authorList>
            <person name="Sawada H."/>
            <person name="Fujikawa T."/>
            <person name="Satou M."/>
        </authorList>
    </citation>
    <scope>NUCLEOTIDE SEQUENCE [LARGE SCALE GENOMIC DNA]</scope>
    <source>
        <strain evidence="2 4">MAFF 302030</strain>
        <strain evidence="3 5">MAFF 302046</strain>
    </source>
</reference>
<proteinExistence type="predicted"/>
<dbReference type="Proteomes" id="UP001155059">
    <property type="component" value="Unassembled WGS sequence"/>
</dbReference>
<dbReference type="EMBL" id="JALQCX010000063">
    <property type="protein sequence ID" value="MCK9817798.1"/>
    <property type="molecule type" value="Genomic_DNA"/>
</dbReference>
<name>A0A9X2C6W1_9PSED</name>
<dbReference type="AlphaFoldDB" id="A0A9X2C6W1"/>
<reference evidence="4 5" key="2">
    <citation type="journal article" date="2023" name="Plant Pathol.">
        <title>Dismantling and reorganizing Pseudomonas marginalis sensu#lato.</title>
        <authorList>
            <person name="Sawada H."/>
            <person name="Fujikawa T."/>
            <person name="Satou M."/>
        </authorList>
    </citation>
    <scope>NUCLEOTIDE SEQUENCE [LARGE SCALE GENOMIC DNA]</scope>
    <source>
        <strain evidence="2 4">MAFF 302030</strain>
        <strain evidence="3 5">MAFF 302046</strain>
    </source>
</reference>
<evidence type="ECO:0000313" key="2">
    <source>
        <dbReference type="EMBL" id="MCK9799762.1"/>
    </source>
</evidence>
<accession>A0A9X2C6W1</accession>
<evidence type="ECO:0000313" key="4">
    <source>
        <dbReference type="Proteomes" id="UP001155059"/>
    </source>
</evidence>
<gene>
    <name evidence="2" type="ORF">M1B34_19145</name>
    <name evidence="3" type="ORF">M1B35_27605</name>
</gene>
<evidence type="ECO:0000259" key="1">
    <source>
        <dbReference type="Pfam" id="PF07157"/>
    </source>
</evidence>
<dbReference type="InterPro" id="IPR009826">
    <property type="entry name" value="DNA_circ_N"/>
</dbReference>
<evidence type="ECO:0000313" key="3">
    <source>
        <dbReference type="EMBL" id="MCK9817798.1"/>
    </source>
</evidence>
<comment type="caution">
    <text evidence="2">The sequence shown here is derived from an EMBL/GenBank/DDBJ whole genome shotgun (WGS) entry which is preliminary data.</text>
</comment>
<evidence type="ECO:0000313" key="5">
    <source>
        <dbReference type="Proteomes" id="UP001155163"/>
    </source>
</evidence>
<protein>
    <submittedName>
        <fullName evidence="2">DNA circularization N-terminal domain-containing protein</fullName>
    </submittedName>
</protein>
<organism evidence="2 4">
    <name type="scientific">Pseudomonas morbosilactucae</name>
    <dbReference type="NCBI Taxonomy" id="2938197"/>
    <lineage>
        <taxon>Bacteria</taxon>
        <taxon>Pseudomonadati</taxon>
        <taxon>Pseudomonadota</taxon>
        <taxon>Gammaproteobacteria</taxon>
        <taxon>Pseudomonadales</taxon>
        <taxon>Pseudomonadaceae</taxon>
        <taxon>Pseudomonas</taxon>
    </lineage>
</organism>
<dbReference type="Pfam" id="PF07157">
    <property type="entry name" value="DNA_circ_N"/>
    <property type="match status" value="1"/>
</dbReference>
<dbReference type="EMBL" id="JALQCW010000049">
    <property type="protein sequence ID" value="MCK9799762.1"/>
    <property type="molecule type" value="Genomic_DNA"/>
</dbReference>